<protein>
    <submittedName>
        <fullName evidence="3">Uncharacterized protein LOC106161979</fullName>
    </submittedName>
</protein>
<dbReference type="Proteomes" id="UP000085678">
    <property type="component" value="Unplaced"/>
</dbReference>
<accession>A0A1S3I8D3</accession>
<dbReference type="KEGG" id="lak:106161979"/>
<feature type="transmembrane region" description="Helical" evidence="1">
    <location>
        <begin position="6"/>
        <end position="25"/>
    </location>
</feature>
<keyword evidence="1" id="KW-1133">Transmembrane helix</keyword>
<dbReference type="RefSeq" id="XP_013394517.1">
    <property type="nucleotide sequence ID" value="XM_013539063.1"/>
</dbReference>
<proteinExistence type="predicted"/>
<sequence>MVIFGGTGFLGGVIVCTVIVLFNSLRTVSLVDKEHSQPDTDTWSVYHGERLNSTGPATASVDLNKGNFNSTDAHVVLYHPLRRLYNTSCSYTAVLQVNFKGTNYTKVRFVMYFNKQARGHVFTVSEDHGSNGFGGVGSDVQVVDSGLYVYMSFSPEQGRGLYAAPGNSLLHQAIKGFIQPNGVVSLTVERSKVTWDNHAGTKVSIRPSSVNLGTTVIPRDYLFDGMANEGDRSIFLGMNRVVCCTHRVGRGLCRVDVTLLER</sequence>
<evidence type="ECO:0000256" key="1">
    <source>
        <dbReference type="SAM" id="Phobius"/>
    </source>
</evidence>
<name>A0A1S3I8D3_LINAN</name>
<dbReference type="AlphaFoldDB" id="A0A1S3I8D3"/>
<organism evidence="2 3">
    <name type="scientific">Lingula anatina</name>
    <name type="common">Brachiopod</name>
    <name type="synonym">Lingula unguis</name>
    <dbReference type="NCBI Taxonomy" id="7574"/>
    <lineage>
        <taxon>Eukaryota</taxon>
        <taxon>Metazoa</taxon>
        <taxon>Spiralia</taxon>
        <taxon>Lophotrochozoa</taxon>
        <taxon>Brachiopoda</taxon>
        <taxon>Linguliformea</taxon>
        <taxon>Lingulata</taxon>
        <taxon>Lingulida</taxon>
        <taxon>Linguloidea</taxon>
        <taxon>Lingulidae</taxon>
        <taxon>Lingula</taxon>
    </lineage>
</organism>
<reference evidence="3" key="1">
    <citation type="submission" date="2025-08" db="UniProtKB">
        <authorList>
            <consortium name="RefSeq"/>
        </authorList>
    </citation>
    <scope>IDENTIFICATION</scope>
    <source>
        <tissue evidence="3">Gonads</tissue>
    </source>
</reference>
<keyword evidence="1" id="KW-0812">Transmembrane</keyword>
<keyword evidence="1" id="KW-0472">Membrane</keyword>
<evidence type="ECO:0000313" key="3">
    <source>
        <dbReference type="RefSeq" id="XP_013394517.1"/>
    </source>
</evidence>
<gene>
    <name evidence="3" type="primary">LOC106161979</name>
</gene>
<keyword evidence="2" id="KW-1185">Reference proteome</keyword>
<dbReference type="GeneID" id="106161979"/>
<dbReference type="InParanoid" id="A0A1S3I8D3"/>
<evidence type="ECO:0000313" key="2">
    <source>
        <dbReference type="Proteomes" id="UP000085678"/>
    </source>
</evidence>